<dbReference type="PROSITE" id="PS50893">
    <property type="entry name" value="ABC_TRANSPORTER_2"/>
    <property type="match status" value="1"/>
</dbReference>
<comment type="similarity">
    <text evidence="1">Belongs to the ABC transporter superfamily.</text>
</comment>
<keyword evidence="4 6" id="KW-0067">ATP-binding</keyword>
<sequence>MPNTIIELENCRKSFKKASTQELLVLEDVNLKLYEGEIVALLGKSGSGKSTLLRIIAGLVPPSSGKVTYRGQPVTKPVAGIAMVFQSFALMPWLTVLENVELGLEAQGIGREERRHRAIEAIDIIGLDGFESAFPKELSGGMRQRVGFARALVINPDVLLMDEPFSALDVLTAENLKSDLLNLWQEKKTNTNGILLVTHNIEEAAMLADRIIIFGSDPGYIRTELQVAMPQPRNPDTAEFQALVDEIYTVMTTRLQEKAKRSHRERQISLGYRLPDVDPSELSGLIETMTSFSERIDLPELADELMMNIDDLFPLLETLEILGFARVSDGDIQLTELGRQFASADLQTRKQIFTKRLLDKVPLARYIRHVLDEKVGHRVSEERFLTKLEDYFSEKEAERVLRTMIDWGRYAEIFAYDFNTGVLSLENPGISDHVKDESPY</sequence>
<gene>
    <name evidence="6" type="primary">ssuB</name>
    <name evidence="6" type="ORF">NCTC13315_00155</name>
</gene>
<reference evidence="6 7" key="1">
    <citation type="submission" date="2018-06" db="EMBL/GenBank/DDBJ databases">
        <authorList>
            <consortium name="Pathogen Informatics"/>
            <person name="Doyle S."/>
        </authorList>
    </citation>
    <scope>NUCLEOTIDE SEQUENCE [LARGE SCALE GENOMIC DNA]</scope>
    <source>
        <strain evidence="6 7">NCTC13315</strain>
    </source>
</reference>
<dbReference type="PANTHER" id="PTHR42788:SF13">
    <property type="entry name" value="ALIPHATIC SULFONATES IMPORT ATP-BINDING PROTEIN SSUB"/>
    <property type="match status" value="1"/>
</dbReference>
<dbReference type="OrthoDB" id="9802264at2"/>
<dbReference type="PANTHER" id="PTHR42788">
    <property type="entry name" value="TAURINE IMPORT ATP-BINDING PROTEIN-RELATED"/>
    <property type="match status" value="1"/>
</dbReference>
<dbReference type="InterPro" id="IPR003593">
    <property type="entry name" value="AAA+_ATPase"/>
</dbReference>
<dbReference type="InterPro" id="IPR050166">
    <property type="entry name" value="ABC_transporter_ATP-bind"/>
</dbReference>
<dbReference type="EMBL" id="UGNV01000001">
    <property type="protein sequence ID" value="STX27649.1"/>
    <property type="molecule type" value="Genomic_DNA"/>
</dbReference>
<dbReference type="SMART" id="SM00382">
    <property type="entry name" value="AAA"/>
    <property type="match status" value="1"/>
</dbReference>
<dbReference type="InterPro" id="IPR027417">
    <property type="entry name" value="P-loop_NTPase"/>
</dbReference>
<dbReference type="InterPro" id="IPR003439">
    <property type="entry name" value="ABC_transporter-like_ATP-bd"/>
</dbReference>
<evidence type="ECO:0000256" key="2">
    <source>
        <dbReference type="ARBA" id="ARBA00022448"/>
    </source>
</evidence>
<dbReference type="Pfam" id="PF00005">
    <property type="entry name" value="ABC_tran"/>
    <property type="match status" value="1"/>
</dbReference>
<protein>
    <submittedName>
        <fullName evidence="6">ABC transporter ATP-binding protein</fullName>
        <ecNumber evidence="6">3.6.3.-</ecNumber>
        <ecNumber evidence="6">3.6.3.36</ecNumber>
    </submittedName>
</protein>
<dbReference type="InterPro" id="IPR017871">
    <property type="entry name" value="ABC_transporter-like_CS"/>
</dbReference>
<dbReference type="SUPFAM" id="SSF52540">
    <property type="entry name" value="P-loop containing nucleoside triphosphate hydrolases"/>
    <property type="match status" value="1"/>
</dbReference>
<dbReference type="AlphaFoldDB" id="A0A378HXP1"/>
<proteinExistence type="inferred from homology"/>
<dbReference type="GO" id="GO:0016887">
    <property type="term" value="F:ATP hydrolysis activity"/>
    <property type="evidence" value="ECO:0007669"/>
    <property type="project" value="InterPro"/>
</dbReference>
<name>A0A378HXP1_9GAMM</name>
<dbReference type="InterPro" id="IPR018632">
    <property type="entry name" value="AAA-associated_dom_C"/>
</dbReference>
<keyword evidence="6" id="KW-0378">Hydrolase</keyword>
<dbReference type="RefSeq" id="WP_115301447.1">
    <property type="nucleotide sequence ID" value="NZ_CAAAHO010000003.1"/>
</dbReference>
<evidence type="ECO:0000313" key="6">
    <source>
        <dbReference type="EMBL" id="STX27649.1"/>
    </source>
</evidence>
<evidence type="ECO:0000256" key="4">
    <source>
        <dbReference type="ARBA" id="ARBA00022840"/>
    </source>
</evidence>
<evidence type="ECO:0000256" key="1">
    <source>
        <dbReference type="ARBA" id="ARBA00005417"/>
    </source>
</evidence>
<feature type="domain" description="ABC transporter" evidence="5">
    <location>
        <begin position="6"/>
        <end position="241"/>
    </location>
</feature>
<accession>A0A378HXP1</accession>
<dbReference type="EC" id="3.6.3.-" evidence="6"/>
<dbReference type="EC" id="3.6.3.36" evidence="6"/>
<keyword evidence="2" id="KW-0813">Transport</keyword>
<organism evidence="6 7">
    <name type="scientific">Legionella beliardensis</name>
    <dbReference type="NCBI Taxonomy" id="91822"/>
    <lineage>
        <taxon>Bacteria</taxon>
        <taxon>Pseudomonadati</taxon>
        <taxon>Pseudomonadota</taxon>
        <taxon>Gammaproteobacteria</taxon>
        <taxon>Legionellales</taxon>
        <taxon>Legionellaceae</taxon>
        <taxon>Legionella</taxon>
    </lineage>
</organism>
<keyword evidence="3" id="KW-0547">Nucleotide-binding</keyword>
<dbReference type="GO" id="GO:0005524">
    <property type="term" value="F:ATP binding"/>
    <property type="evidence" value="ECO:0007669"/>
    <property type="project" value="UniProtKB-KW"/>
</dbReference>
<dbReference type="Gene3D" id="3.40.50.300">
    <property type="entry name" value="P-loop containing nucleotide triphosphate hydrolases"/>
    <property type="match status" value="1"/>
</dbReference>
<keyword evidence="7" id="KW-1185">Reference proteome</keyword>
<evidence type="ECO:0000313" key="7">
    <source>
        <dbReference type="Proteomes" id="UP000254968"/>
    </source>
</evidence>
<dbReference type="CDD" id="cd03293">
    <property type="entry name" value="ABC_NrtD_SsuB_transporters"/>
    <property type="match status" value="1"/>
</dbReference>
<evidence type="ECO:0000256" key="3">
    <source>
        <dbReference type="ARBA" id="ARBA00022741"/>
    </source>
</evidence>
<dbReference type="Proteomes" id="UP000254968">
    <property type="component" value="Unassembled WGS sequence"/>
</dbReference>
<dbReference type="Pfam" id="PF09821">
    <property type="entry name" value="AAA_assoc_C"/>
    <property type="match status" value="1"/>
</dbReference>
<evidence type="ECO:0000259" key="5">
    <source>
        <dbReference type="PROSITE" id="PS50893"/>
    </source>
</evidence>
<dbReference type="PROSITE" id="PS00211">
    <property type="entry name" value="ABC_TRANSPORTER_1"/>
    <property type="match status" value="1"/>
</dbReference>